<evidence type="ECO:0000313" key="3">
    <source>
        <dbReference type="Proteomes" id="UP000565579"/>
    </source>
</evidence>
<sequence>MPSGRTVPGRFGRRRWAGPEKVAASPVIISPDRTAAVLLMVVSPPLSTSRTLATAASTTSSASTGALSVTSTARSPETFPSAHTRVPGSAAPFAREPPTTDSARMVNAPATPTCDVPPTFGTAPTTEAVPTRAAVPASVAVPEPEAVPELRAVPEPGGAPGAPGAAPQATSVSASTGLAATATRAPRPIPLSRTRNRCVSPVLTHLPTSSTPPTRSSTSDTPAAATGTEGATTRISTPATTQLLRIVPHSPAATNYAQ</sequence>
<reference evidence="2 3" key="1">
    <citation type="submission" date="2020-08" db="EMBL/GenBank/DDBJ databases">
        <title>Sequencing the genomes of 1000 actinobacteria strains.</title>
        <authorList>
            <person name="Klenk H.-P."/>
        </authorList>
    </citation>
    <scope>NUCLEOTIDE SEQUENCE [LARGE SCALE GENOMIC DNA]</scope>
    <source>
        <strain evidence="2 3">DSM 43768</strain>
    </source>
</reference>
<feature type="region of interest" description="Disordered" evidence="1">
    <location>
        <begin position="55"/>
        <end position="103"/>
    </location>
</feature>
<comment type="caution">
    <text evidence="2">The sequence shown here is derived from an EMBL/GenBank/DDBJ whole genome shotgun (WGS) entry which is preliminary data.</text>
</comment>
<dbReference type="AlphaFoldDB" id="A0A7X0NME8"/>
<feature type="compositionally biased region" description="Low complexity" evidence="1">
    <location>
        <begin position="207"/>
        <end position="233"/>
    </location>
</feature>
<name>A0A7X0NME8_9ACTN</name>
<feature type="compositionally biased region" description="Polar residues" evidence="1">
    <location>
        <begin position="168"/>
        <end position="178"/>
    </location>
</feature>
<feature type="region of interest" description="Disordered" evidence="1">
    <location>
        <begin position="1"/>
        <end position="22"/>
    </location>
</feature>
<dbReference type="EMBL" id="JACHMI010000001">
    <property type="protein sequence ID" value="MBB6546115.1"/>
    <property type="molecule type" value="Genomic_DNA"/>
</dbReference>
<dbReference type="RefSeq" id="WP_185100856.1">
    <property type="nucleotide sequence ID" value="NZ_BAAAXY010000075.1"/>
</dbReference>
<feature type="compositionally biased region" description="Low complexity" evidence="1">
    <location>
        <begin position="55"/>
        <end position="73"/>
    </location>
</feature>
<proteinExistence type="predicted"/>
<feature type="region of interest" description="Disordered" evidence="1">
    <location>
        <begin position="151"/>
        <end position="234"/>
    </location>
</feature>
<gene>
    <name evidence="2" type="ORF">HD593_000910</name>
</gene>
<protein>
    <submittedName>
        <fullName evidence="2">Uncharacterized protein</fullName>
    </submittedName>
</protein>
<feature type="compositionally biased region" description="Low complexity" evidence="1">
    <location>
        <begin position="151"/>
        <end position="167"/>
    </location>
</feature>
<keyword evidence="3" id="KW-1185">Reference proteome</keyword>
<evidence type="ECO:0000256" key="1">
    <source>
        <dbReference type="SAM" id="MobiDB-lite"/>
    </source>
</evidence>
<organism evidence="2 3">
    <name type="scientific">Nonomuraea rubra</name>
    <dbReference type="NCBI Taxonomy" id="46180"/>
    <lineage>
        <taxon>Bacteria</taxon>
        <taxon>Bacillati</taxon>
        <taxon>Actinomycetota</taxon>
        <taxon>Actinomycetes</taxon>
        <taxon>Streptosporangiales</taxon>
        <taxon>Streptosporangiaceae</taxon>
        <taxon>Nonomuraea</taxon>
    </lineage>
</organism>
<accession>A0A7X0NME8</accession>
<dbReference type="Proteomes" id="UP000565579">
    <property type="component" value="Unassembled WGS sequence"/>
</dbReference>
<evidence type="ECO:0000313" key="2">
    <source>
        <dbReference type="EMBL" id="MBB6546115.1"/>
    </source>
</evidence>